<evidence type="ECO:0000313" key="3">
    <source>
        <dbReference type="Proteomes" id="UP001187531"/>
    </source>
</evidence>
<protein>
    <recommendedName>
        <fullName evidence="4">PiggyBac transposable element-derived protein domain-containing protein</fullName>
    </recommendedName>
</protein>
<evidence type="ECO:0000256" key="1">
    <source>
        <dbReference type="SAM" id="Phobius"/>
    </source>
</evidence>
<proteinExistence type="predicted"/>
<gene>
    <name evidence="2" type="ORF">QYM36_000818</name>
</gene>
<name>A0AA88IGS8_ARTSF</name>
<feature type="transmembrane region" description="Helical" evidence="1">
    <location>
        <begin position="64"/>
        <end position="86"/>
    </location>
</feature>
<sequence length="269" mass="31531">MESKREQPYWSKCTRYTGERSVLLNLNEEPDAVEYSEILTTSEFLDMIVRESNRYAMRQNGYELRFTVAELHIYLGCLLVMSYIAIQAFRTIGTCLCDYHFQEKSNRDKYYKIRPFFELLLSGYKATLSDSGKKKVVFERPFTAKEYNKYIGGICGMWVCGMEVYTWYMRLFHHFIDVTVVNSWVIHRKLVPGIKSDFLEFKAPVPVSLLNKGMIRMRTSPARPGRRLPLPKRIVTQSVLKRSQVGRNVRALVVDIRKEKRIEVPQVDP</sequence>
<accession>A0AA88IGS8</accession>
<keyword evidence="1" id="KW-0812">Transmembrane</keyword>
<reference evidence="2" key="1">
    <citation type="submission" date="2023-07" db="EMBL/GenBank/DDBJ databases">
        <title>Chromosome-level genome assembly of Artemia franciscana.</title>
        <authorList>
            <person name="Jo E."/>
        </authorList>
    </citation>
    <scope>NUCLEOTIDE SEQUENCE</scope>
    <source>
        <tissue evidence="2">Whole body</tissue>
    </source>
</reference>
<comment type="caution">
    <text evidence="2">The sequence shown here is derived from an EMBL/GenBank/DDBJ whole genome shotgun (WGS) entry which is preliminary data.</text>
</comment>
<organism evidence="2 3">
    <name type="scientific">Artemia franciscana</name>
    <name type="common">Brine shrimp</name>
    <name type="synonym">Artemia sanfranciscana</name>
    <dbReference type="NCBI Taxonomy" id="6661"/>
    <lineage>
        <taxon>Eukaryota</taxon>
        <taxon>Metazoa</taxon>
        <taxon>Ecdysozoa</taxon>
        <taxon>Arthropoda</taxon>
        <taxon>Crustacea</taxon>
        <taxon>Branchiopoda</taxon>
        <taxon>Anostraca</taxon>
        <taxon>Artemiidae</taxon>
        <taxon>Artemia</taxon>
    </lineage>
</organism>
<dbReference type="EMBL" id="JAVRJZ010000002">
    <property type="protein sequence ID" value="KAK2726516.1"/>
    <property type="molecule type" value="Genomic_DNA"/>
</dbReference>
<dbReference type="AlphaFoldDB" id="A0AA88IGS8"/>
<evidence type="ECO:0008006" key="4">
    <source>
        <dbReference type="Google" id="ProtNLM"/>
    </source>
</evidence>
<keyword evidence="3" id="KW-1185">Reference proteome</keyword>
<keyword evidence="1" id="KW-0472">Membrane</keyword>
<keyword evidence="1" id="KW-1133">Transmembrane helix</keyword>
<evidence type="ECO:0000313" key="2">
    <source>
        <dbReference type="EMBL" id="KAK2726516.1"/>
    </source>
</evidence>
<dbReference type="PANTHER" id="PTHR47272">
    <property type="entry name" value="DDE_TNP_1_7 DOMAIN-CONTAINING PROTEIN"/>
    <property type="match status" value="1"/>
</dbReference>
<dbReference type="Proteomes" id="UP001187531">
    <property type="component" value="Unassembled WGS sequence"/>
</dbReference>